<keyword evidence="2" id="KW-1185">Reference proteome</keyword>
<dbReference type="InterPro" id="IPR005135">
    <property type="entry name" value="Endo/exonuclease/phosphatase"/>
</dbReference>
<sequence>MGSPNVEGDNSTILRPPSIYSDLMGSDTSFSTSITVSSLKSSLTEHDHPPNTPPIHLTHPILPNTREHTSFAKITYDHPSPVNYAGIKLNKQESRANTPTFSSSHSKSDKPQGLQHTILLDKHSSFLTIMLINARSIQNKMTQLRALLLLHNPSLVLITESWLSSDITDTYLQIDTYELFRCDRVTKKGGGCLIYASKNMRTEIFSDHILSKVPDSMWLTVHTLECKILIGCIYRAPNTPSLTDTIISESFAKAASLDFAYKIVCGDFNLPTINWKTHSGPPCYEGILRSLDIHGWQQHVNLPTRNHNILDLIFCHNVTPASMVVGEKFHNSDHKIVFCTLPILAKRKKLKTLNTCFQYRDYANADLSNFRFLMKHSDWNTFFTSDNLLETLEIFNTTTKSALDTTIPSKIAFKTIAPYINQKAKSKLRKLRKTYFTSKDFSALHQVYSVLEGVQSHHNKNKQTEERTALTAASKVQNLCRLLEKRMRKNKDHNIHSLLHDGVTYYDQTVICELLSEWFSQNGNTSNAPDFNIKCISKSYISTINFDIRSIHTAIKTLKPNASSDVDDIPSILYKMSGPDIHTLLLKIYTLSLEAGTYPEAWKVTYVLPKHKSGPRNLVGNYRPINITPVISRIMEKVIQSQLSDHLLKEELIDPTQHGFIRTRPCSTCLIDFFNEVTRIRDQKKLVIILYFDIKKAFDKVPHNLLINRLQSVGIINPLLQWIKSFLTNRYQITKLNSTTSTPRPITSGVVQGSVLGPLLFIIYINNICKCFTTGKTDLYADDLKVIYKTDIGDVRSTMQTIQHELNKVDDWCKRWGLELNTEKCGWLCIGNTSLKLKLALNKNPLLRLTSVTDLGVHYSDSLNFSEHISTKASQTRRLLGFILRNFFQKETKIILYKTCVRPIVEYCSFLFSNLRLSDILKVEGIQRDFTRKILKNDQLTDYKSRCHILGLEPLWKRRLRSNLILYFKLLKNLTYSTCNIALYQDSHGYNLRDKVSTVKIEKHRSKTRENFFLIKYALIWNSLPSEVRMADKLHTFTRLINQPLTSIDLVQTNTSTSHTDIIGSLHI</sequence>
<dbReference type="AlphaFoldDB" id="A0AA85FB04"/>
<dbReference type="CDD" id="cd01650">
    <property type="entry name" value="RT_nLTR_like"/>
    <property type="match status" value="1"/>
</dbReference>
<dbReference type="WBParaSite" id="SRDH1_43280.1">
    <property type="protein sequence ID" value="SRDH1_43280.1"/>
    <property type="gene ID" value="SRDH1_43280"/>
</dbReference>
<organism evidence="2 3">
    <name type="scientific">Schistosoma rodhaini</name>
    <dbReference type="NCBI Taxonomy" id="6188"/>
    <lineage>
        <taxon>Eukaryota</taxon>
        <taxon>Metazoa</taxon>
        <taxon>Spiralia</taxon>
        <taxon>Lophotrochozoa</taxon>
        <taxon>Platyhelminthes</taxon>
        <taxon>Trematoda</taxon>
        <taxon>Digenea</taxon>
        <taxon>Strigeidida</taxon>
        <taxon>Schistosomatoidea</taxon>
        <taxon>Schistosomatidae</taxon>
        <taxon>Schistosoma</taxon>
    </lineage>
</organism>
<reference evidence="2" key="1">
    <citation type="submission" date="2022-06" db="EMBL/GenBank/DDBJ databases">
        <authorList>
            <person name="Berger JAMES D."/>
            <person name="Berger JAMES D."/>
        </authorList>
    </citation>
    <scope>NUCLEOTIDE SEQUENCE [LARGE SCALE GENOMIC DNA]</scope>
</reference>
<dbReference type="Pfam" id="PF14529">
    <property type="entry name" value="Exo_endo_phos_2"/>
    <property type="match status" value="1"/>
</dbReference>
<dbReference type="InterPro" id="IPR000477">
    <property type="entry name" value="RT_dom"/>
</dbReference>
<dbReference type="InterPro" id="IPR036691">
    <property type="entry name" value="Endo/exonu/phosph_ase_sf"/>
</dbReference>
<dbReference type="Proteomes" id="UP000050792">
    <property type="component" value="Unassembled WGS sequence"/>
</dbReference>
<dbReference type="InterPro" id="IPR043502">
    <property type="entry name" value="DNA/RNA_pol_sf"/>
</dbReference>
<dbReference type="PROSITE" id="PS50878">
    <property type="entry name" value="RT_POL"/>
    <property type="match status" value="1"/>
</dbReference>
<reference evidence="3" key="2">
    <citation type="submission" date="2023-11" db="UniProtKB">
        <authorList>
            <consortium name="WormBaseParasite"/>
        </authorList>
    </citation>
    <scope>IDENTIFICATION</scope>
</reference>
<dbReference type="SUPFAM" id="SSF56672">
    <property type="entry name" value="DNA/RNA polymerases"/>
    <property type="match status" value="1"/>
</dbReference>
<dbReference type="Pfam" id="PF00078">
    <property type="entry name" value="RVT_1"/>
    <property type="match status" value="1"/>
</dbReference>
<feature type="domain" description="Reverse transcriptase" evidence="1">
    <location>
        <begin position="591"/>
        <end position="884"/>
    </location>
</feature>
<dbReference type="PANTHER" id="PTHR33332">
    <property type="entry name" value="REVERSE TRANSCRIPTASE DOMAIN-CONTAINING PROTEIN"/>
    <property type="match status" value="1"/>
</dbReference>
<protein>
    <recommendedName>
        <fullName evidence="1">Reverse transcriptase domain-containing protein</fullName>
    </recommendedName>
</protein>
<dbReference type="SUPFAM" id="SSF56219">
    <property type="entry name" value="DNase I-like"/>
    <property type="match status" value="1"/>
</dbReference>
<dbReference type="Gene3D" id="3.60.10.10">
    <property type="entry name" value="Endonuclease/exonuclease/phosphatase"/>
    <property type="match status" value="1"/>
</dbReference>
<accession>A0AA85FB04</accession>
<evidence type="ECO:0000259" key="1">
    <source>
        <dbReference type="PROSITE" id="PS50878"/>
    </source>
</evidence>
<evidence type="ECO:0000313" key="2">
    <source>
        <dbReference type="Proteomes" id="UP000050792"/>
    </source>
</evidence>
<dbReference type="GO" id="GO:0003824">
    <property type="term" value="F:catalytic activity"/>
    <property type="evidence" value="ECO:0007669"/>
    <property type="project" value="InterPro"/>
</dbReference>
<evidence type="ECO:0000313" key="3">
    <source>
        <dbReference type="WBParaSite" id="SRDH1_43280.1"/>
    </source>
</evidence>
<name>A0AA85FB04_9TREM</name>
<proteinExistence type="predicted"/>